<evidence type="ECO:0000313" key="2">
    <source>
        <dbReference type="Proteomes" id="UP000002675"/>
    </source>
</evidence>
<dbReference type="STRING" id="672.VV93_v1c26590"/>
<name>Q7MHD5_VIBVY</name>
<dbReference type="eggNOG" id="COG4726">
    <property type="taxonomic scope" value="Bacteria"/>
</dbReference>
<proteinExistence type="predicted"/>
<dbReference type="KEGG" id="vvy:VV2936"/>
<sequence>MMNRVITNKMCRCSMFPNRRKQQGNMLVVAIFVIVVMGFLASSLTRINWSNSDNLTREQLGTQAWLMAQSANEWALTQLYPLGVSASVSTACTAIQGATPNVSANSPCRNPQISCQSIGTLQGETFYRLEASAVCGSGIVEVERRQEVWVKE</sequence>
<gene>
    <name evidence="1" type="ordered locus">VV2936</name>
</gene>
<dbReference type="AlphaFoldDB" id="Q7MHD5"/>
<organism evidence="1 2">
    <name type="scientific">Vibrio vulnificus (strain YJ016)</name>
    <dbReference type="NCBI Taxonomy" id="196600"/>
    <lineage>
        <taxon>Bacteria</taxon>
        <taxon>Pseudomonadati</taxon>
        <taxon>Pseudomonadota</taxon>
        <taxon>Gammaproteobacteria</taxon>
        <taxon>Vibrionales</taxon>
        <taxon>Vibrionaceae</taxon>
        <taxon>Vibrio</taxon>
    </lineage>
</organism>
<evidence type="ECO:0000313" key="1">
    <source>
        <dbReference type="EMBL" id="BAC95700.1"/>
    </source>
</evidence>
<dbReference type="EMBL" id="BA000037">
    <property type="protein sequence ID" value="BAC95700.1"/>
    <property type="molecule type" value="Genomic_DNA"/>
</dbReference>
<protein>
    <submittedName>
        <fullName evidence="1">MSHA biogenesis protein MshP</fullName>
    </submittedName>
</protein>
<accession>Q7MHD5</accession>
<dbReference type="HOGENOM" id="CLU_123901_1_0_6"/>
<reference evidence="1 2" key="1">
    <citation type="journal article" date="2003" name="Genome Res.">
        <title>Comparative genome analysis of Vibrio vulnificus, a marine pathogen.</title>
        <authorList>
            <person name="Chen C.Y."/>
            <person name="Wu K.M."/>
            <person name="Chang Y.C."/>
            <person name="Chang C.H."/>
            <person name="Tsai H.C."/>
            <person name="Liao T.L."/>
            <person name="Liu Y.M."/>
            <person name="Chen H.J."/>
            <person name="Shen A.B."/>
            <person name="Li J.C."/>
            <person name="Su T.L."/>
            <person name="Shao C.P."/>
            <person name="Lee C.T."/>
            <person name="Hor L.I."/>
            <person name="Tsai S.F."/>
        </authorList>
    </citation>
    <scope>NUCLEOTIDE SEQUENCE [LARGE SCALE GENOMIC DNA]</scope>
    <source>
        <strain evidence="1 2">YJ016</strain>
    </source>
</reference>
<dbReference type="Proteomes" id="UP000002675">
    <property type="component" value="Chromosome I"/>
</dbReference>